<organism evidence="2 3">
    <name type="scientific">Escherichia phage ZCEC13</name>
    <dbReference type="NCBI Taxonomy" id="2935866"/>
    <lineage>
        <taxon>Viruses</taxon>
        <taxon>Duplodnaviria</taxon>
        <taxon>Heunggongvirae</taxon>
        <taxon>Uroviricota</taxon>
        <taxon>Caudoviricetes</taxon>
        <taxon>Jameshumphriesvirinae</taxon>
        <taxon>Zewailvirus</taxon>
        <taxon>Zewailvirus ZCEC13</taxon>
    </lineage>
</organism>
<accession>A0AAE9KRS1</accession>
<name>A0AAE9KRS1_9CAUD</name>
<keyword evidence="3" id="KW-1185">Reference proteome</keyword>
<dbReference type="Proteomes" id="UP000830967">
    <property type="component" value="Segment"/>
</dbReference>
<evidence type="ECO:0000313" key="2">
    <source>
        <dbReference type="EMBL" id="UPU16136.1"/>
    </source>
</evidence>
<evidence type="ECO:0000313" key="3">
    <source>
        <dbReference type="Proteomes" id="UP000830967"/>
    </source>
</evidence>
<dbReference type="EMBL" id="ON086804">
    <property type="protein sequence ID" value="UPU16136.1"/>
    <property type="molecule type" value="Genomic_DNA"/>
</dbReference>
<sequence>MTEHDQRLKQFDDKLAELEKAIKQVQEQRREYINQNGLNKTNDTEYTRG</sequence>
<protein>
    <submittedName>
        <fullName evidence="2">Uncharacterized protein</fullName>
    </submittedName>
</protein>
<proteinExistence type="predicted"/>
<evidence type="ECO:0000256" key="1">
    <source>
        <dbReference type="SAM" id="Coils"/>
    </source>
</evidence>
<dbReference type="RefSeq" id="YP_010684634.1">
    <property type="nucleotide sequence ID" value="NC_071140.1"/>
</dbReference>
<dbReference type="KEGG" id="vg:78059010"/>
<dbReference type="GeneID" id="78059010"/>
<keyword evidence="1" id="KW-0175">Coiled coil</keyword>
<feature type="coiled-coil region" evidence="1">
    <location>
        <begin position="1"/>
        <end position="35"/>
    </location>
</feature>
<reference evidence="2" key="1">
    <citation type="submission" date="2022-03" db="EMBL/GenBank/DDBJ databases">
        <authorList>
            <person name="Ragab S."/>
            <person name="Abdelmoteleb M."/>
            <person name="El-Shibiny A."/>
        </authorList>
    </citation>
    <scope>NUCLEOTIDE SEQUENCE</scope>
</reference>